<organism evidence="3 4">
    <name type="scientific">Thlaspi arvense</name>
    <name type="common">Field penny-cress</name>
    <dbReference type="NCBI Taxonomy" id="13288"/>
    <lineage>
        <taxon>Eukaryota</taxon>
        <taxon>Viridiplantae</taxon>
        <taxon>Streptophyta</taxon>
        <taxon>Embryophyta</taxon>
        <taxon>Tracheophyta</taxon>
        <taxon>Spermatophyta</taxon>
        <taxon>Magnoliopsida</taxon>
        <taxon>eudicotyledons</taxon>
        <taxon>Gunneridae</taxon>
        <taxon>Pentapetalae</taxon>
        <taxon>rosids</taxon>
        <taxon>malvids</taxon>
        <taxon>Brassicales</taxon>
        <taxon>Brassicaceae</taxon>
        <taxon>Thlaspideae</taxon>
        <taxon>Thlaspi</taxon>
    </lineage>
</organism>
<keyword evidence="4" id="KW-1185">Reference proteome</keyword>
<dbReference type="EMBL" id="OU466862">
    <property type="protein sequence ID" value="CAH2071280.1"/>
    <property type="molecule type" value="Genomic_DNA"/>
</dbReference>
<proteinExistence type="predicted"/>
<dbReference type="EMBL" id="OU466862">
    <property type="protein sequence ID" value="CAH2071284.1"/>
    <property type="molecule type" value="Genomic_DNA"/>
</dbReference>
<gene>
    <name evidence="2" type="ORF">TAV2_LOCUS19141</name>
    <name evidence="3" type="ORF">TAV2_LOCUS19143</name>
</gene>
<evidence type="ECO:0000313" key="2">
    <source>
        <dbReference type="EMBL" id="CAH2071280.1"/>
    </source>
</evidence>
<feature type="signal peptide" evidence="1">
    <location>
        <begin position="1"/>
        <end position="24"/>
    </location>
</feature>
<dbReference type="Proteomes" id="UP000836841">
    <property type="component" value="Chromosome 6"/>
</dbReference>
<protein>
    <submittedName>
        <fullName evidence="3">Uncharacterized protein</fullName>
    </submittedName>
</protein>
<dbReference type="AlphaFoldDB" id="A0AAU9SR16"/>
<evidence type="ECO:0000313" key="3">
    <source>
        <dbReference type="EMBL" id="CAH2071284.1"/>
    </source>
</evidence>
<sequence>MEKVTTIFVVLFLISSCMIMRSEGQFRCEKASDCDPRGCRLDTHVICNERHKCTCAHGAPLGGECDTVTDCYLSGCPPFTSVRCIGHVCGCYS</sequence>
<feature type="chain" id="PRO_5044713162" evidence="1">
    <location>
        <begin position="25"/>
        <end position="93"/>
    </location>
</feature>
<dbReference type="PROSITE" id="PS51257">
    <property type="entry name" value="PROKAR_LIPOPROTEIN"/>
    <property type="match status" value="1"/>
</dbReference>
<evidence type="ECO:0000256" key="1">
    <source>
        <dbReference type="SAM" id="SignalP"/>
    </source>
</evidence>
<name>A0AAU9SR16_THLAR</name>
<evidence type="ECO:0000313" key="4">
    <source>
        <dbReference type="Proteomes" id="UP000836841"/>
    </source>
</evidence>
<accession>A0AAU9SR16</accession>
<reference evidence="3 4" key="1">
    <citation type="submission" date="2022-03" db="EMBL/GenBank/DDBJ databases">
        <authorList>
            <person name="Nunn A."/>
            <person name="Chopra R."/>
            <person name="Nunn A."/>
            <person name="Contreras Garrido A."/>
        </authorList>
    </citation>
    <scope>NUCLEOTIDE SEQUENCE [LARGE SCALE GENOMIC DNA]</scope>
</reference>
<keyword evidence="1" id="KW-0732">Signal</keyword>